<sequence>MFFNTWQDADENEKPDNADNVNNPLPPAAPAACLVAAPAADAALSAPPAAHLVTATSASSLYLLSEVPMTSPDLNIFHDEKNSKHCIDPASLSEKTSTRILKFIDIDKNKDMQMTENDEKEQKIMQKICKELSYH</sequence>
<accession>A0A0J9HDJ0</accession>
<evidence type="ECO:0000313" key="2">
    <source>
        <dbReference type="EMBL" id="KMW67069.1"/>
    </source>
</evidence>
<reference evidence="2" key="1">
    <citation type="submission" date="2010-03" db="EMBL/GenBank/DDBJ databases">
        <title>Annotation of Blastomyces dermatitidis strain ATCC 18188.</title>
        <authorList>
            <consortium name="The Broad Institute Genome Sequencing Platform"/>
            <consortium name="Broad Institute Genome Sequencing Center for Infectious Disease."/>
            <person name="Cuomo C."/>
            <person name="Klein B."/>
            <person name="Sullivan T."/>
            <person name="Heitman J."/>
            <person name="Young S."/>
            <person name="Zeng Q."/>
            <person name="Gargeya S."/>
            <person name="Alvarado L."/>
            <person name="Berlin A.M."/>
            <person name="Chapman S.B."/>
            <person name="Chen Z."/>
            <person name="Freedman E."/>
            <person name="Gellesch M."/>
            <person name="Goldberg J."/>
            <person name="Griggs A."/>
            <person name="Gujja S."/>
            <person name="Heilman E."/>
            <person name="Heiman D."/>
            <person name="Howarth C."/>
            <person name="Mehta T."/>
            <person name="Neiman D."/>
            <person name="Pearson M."/>
            <person name="Roberts A."/>
            <person name="Saif S."/>
            <person name="Shea T."/>
            <person name="Shenoy N."/>
            <person name="Sisk P."/>
            <person name="Stolte C."/>
            <person name="Sykes S."/>
            <person name="White J."/>
            <person name="Yandava C."/>
            <person name="Haas B."/>
            <person name="Nusbaum C."/>
            <person name="Birren B."/>
        </authorList>
    </citation>
    <scope>NUCLEOTIDE SEQUENCE</scope>
    <source>
        <strain evidence="2">ATCC 18188</strain>
    </source>
</reference>
<dbReference type="AlphaFoldDB" id="A0A0J9HDJ0"/>
<feature type="region of interest" description="Disordered" evidence="1">
    <location>
        <begin position="1"/>
        <end position="21"/>
    </location>
</feature>
<dbReference type="EMBL" id="GG749416">
    <property type="protein sequence ID" value="KMW67069.1"/>
    <property type="molecule type" value="Genomic_DNA"/>
</dbReference>
<proteinExistence type="predicted"/>
<evidence type="ECO:0000256" key="1">
    <source>
        <dbReference type="SAM" id="MobiDB-lite"/>
    </source>
</evidence>
<protein>
    <submittedName>
        <fullName evidence="2">Uncharacterized protein</fullName>
    </submittedName>
</protein>
<dbReference type="Proteomes" id="UP000007802">
    <property type="component" value="Unassembled WGS sequence"/>
</dbReference>
<organism evidence="2">
    <name type="scientific">Ajellomyces dermatitidis (strain ATCC 18188 / CBS 674.68)</name>
    <name type="common">Blastomyces dermatitidis</name>
    <dbReference type="NCBI Taxonomy" id="653446"/>
    <lineage>
        <taxon>Eukaryota</taxon>
        <taxon>Fungi</taxon>
        <taxon>Dikarya</taxon>
        <taxon>Ascomycota</taxon>
        <taxon>Pezizomycotina</taxon>
        <taxon>Eurotiomycetes</taxon>
        <taxon>Eurotiomycetidae</taxon>
        <taxon>Onygenales</taxon>
        <taxon>Ajellomycetaceae</taxon>
        <taxon>Blastomyces</taxon>
    </lineage>
</organism>
<gene>
    <name evidence="2" type="ORF">BDDG_11895</name>
</gene>
<name>A0A0J9HDJ0_AJEDA</name>